<accession>A0A1F6UQG0</accession>
<dbReference type="STRING" id="1801732.A2814_02995"/>
<evidence type="ECO:0000256" key="2">
    <source>
        <dbReference type="SAM" id="Phobius"/>
    </source>
</evidence>
<feature type="compositionally biased region" description="Low complexity" evidence="1">
    <location>
        <begin position="51"/>
        <end position="69"/>
    </location>
</feature>
<dbReference type="Proteomes" id="UP000177869">
    <property type="component" value="Unassembled WGS sequence"/>
</dbReference>
<keyword evidence="2" id="KW-1133">Transmembrane helix</keyword>
<organism evidence="3 4">
    <name type="scientific">Candidatus Nomurabacteria bacterium RIFCSPHIGHO2_01_FULL_38_19</name>
    <dbReference type="NCBI Taxonomy" id="1801732"/>
    <lineage>
        <taxon>Bacteria</taxon>
        <taxon>Candidatus Nomuraibacteriota</taxon>
    </lineage>
</organism>
<sequence>MRKYNSGNTNTIIIIIVLVIIVAFGVWWYSKSNSTSAPDNSELNVDVNLPSGEGDTTSPSDDGGSSLYQ</sequence>
<feature type="transmembrane region" description="Helical" evidence="2">
    <location>
        <begin position="12"/>
        <end position="30"/>
    </location>
</feature>
<dbReference type="AlphaFoldDB" id="A0A1F6UQG0"/>
<proteinExistence type="predicted"/>
<feature type="compositionally biased region" description="Polar residues" evidence="1">
    <location>
        <begin position="34"/>
        <end position="43"/>
    </location>
</feature>
<gene>
    <name evidence="3" type="ORF">A2814_02995</name>
</gene>
<evidence type="ECO:0000313" key="3">
    <source>
        <dbReference type="EMBL" id="OGI59611.1"/>
    </source>
</evidence>
<keyword evidence="2" id="KW-0812">Transmembrane</keyword>
<evidence type="ECO:0000313" key="4">
    <source>
        <dbReference type="Proteomes" id="UP000177869"/>
    </source>
</evidence>
<feature type="region of interest" description="Disordered" evidence="1">
    <location>
        <begin position="34"/>
        <end position="69"/>
    </location>
</feature>
<protein>
    <submittedName>
        <fullName evidence="3">Uncharacterized protein</fullName>
    </submittedName>
</protein>
<comment type="caution">
    <text evidence="3">The sequence shown here is derived from an EMBL/GenBank/DDBJ whole genome shotgun (WGS) entry which is preliminary data.</text>
</comment>
<evidence type="ECO:0000256" key="1">
    <source>
        <dbReference type="SAM" id="MobiDB-lite"/>
    </source>
</evidence>
<keyword evidence="2" id="KW-0472">Membrane</keyword>
<dbReference type="EMBL" id="MFTI01000030">
    <property type="protein sequence ID" value="OGI59611.1"/>
    <property type="molecule type" value="Genomic_DNA"/>
</dbReference>
<reference evidence="3 4" key="1">
    <citation type="journal article" date="2016" name="Nat. Commun.">
        <title>Thousands of microbial genomes shed light on interconnected biogeochemical processes in an aquifer system.</title>
        <authorList>
            <person name="Anantharaman K."/>
            <person name="Brown C.T."/>
            <person name="Hug L.A."/>
            <person name="Sharon I."/>
            <person name="Castelle C.J."/>
            <person name="Probst A.J."/>
            <person name="Thomas B.C."/>
            <person name="Singh A."/>
            <person name="Wilkins M.J."/>
            <person name="Karaoz U."/>
            <person name="Brodie E.L."/>
            <person name="Williams K.H."/>
            <person name="Hubbard S.S."/>
            <person name="Banfield J.F."/>
        </authorList>
    </citation>
    <scope>NUCLEOTIDE SEQUENCE [LARGE SCALE GENOMIC DNA]</scope>
</reference>
<name>A0A1F6UQG0_9BACT</name>